<dbReference type="EMBL" id="JANRHA010000001">
    <property type="protein sequence ID" value="MDG3013472.1"/>
    <property type="molecule type" value="Genomic_DNA"/>
</dbReference>
<feature type="transmembrane region" description="Helical" evidence="1">
    <location>
        <begin position="45"/>
        <end position="66"/>
    </location>
</feature>
<evidence type="ECO:0000313" key="2">
    <source>
        <dbReference type="EMBL" id="MDG3013472.1"/>
    </source>
</evidence>
<comment type="caution">
    <text evidence="2">The sequence shown here is derived from an EMBL/GenBank/DDBJ whole genome shotgun (WGS) entry which is preliminary data.</text>
</comment>
<gene>
    <name evidence="2" type="ORF">NVS88_02750</name>
</gene>
<proteinExistence type="predicted"/>
<reference evidence="2" key="1">
    <citation type="submission" date="2022-08" db="EMBL/GenBank/DDBJ databases">
        <title>Genome analysis of Corynebacteriales strain.</title>
        <authorList>
            <person name="Lee S.D."/>
        </authorList>
    </citation>
    <scope>NUCLEOTIDE SEQUENCE</scope>
    <source>
        <strain evidence="2">D3-21</strain>
    </source>
</reference>
<evidence type="ECO:0000313" key="3">
    <source>
        <dbReference type="Proteomes" id="UP001152755"/>
    </source>
</evidence>
<dbReference type="Proteomes" id="UP001152755">
    <property type="component" value="Unassembled WGS sequence"/>
</dbReference>
<evidence type="ECO:0008006" key="4">
    <source>
        <dbReference type="Google" id="ProtNLM"/>
    </source>
</evidence>
<protein>
    <recommendedName>
        <fullName evidence="4">Ribosomal protein L7/L12 C-terminal domain-containing protein</fullName>
    </recommendedName>
</protein>
<organism evidence="2 3">
    <name type="scientific">Speluncibacter jeojiensis</name>
    <dbReference type="NCBI Taxonomy" id="2710754"/>
    <lineage>
        <taxon>Bacteria</taxon>
        <taxon>Bacillati</taxon>
        <taxon>Actinomycetota</taxon>
        <taxon>Actinomycetes</taxon>
        <taxon>Mycobacteriales</taxon>
        <taxon>Speluncibacteraceae</taxon>
        <taxon>Speluncibacter</taxon>
    </lineage>
</organism>
<accession>A0A9X4LYF0</accession>
<keyword evidence="1" id="KW-1133">Transmembrane helix</keyword>
<dbReference type="AlphaFoldDB" id="A0A9X4LYF0"/>
<dbReference type="RefSeq" id="WP_332519104.1">
    <property type="nucleotide sequence ID" value="NZ_JANRHA010000001.1"/>
</dbReference>
<keyword evidence="1" id="KW-0472">Membrane</keyword>
<evidence type="ECO:0000256" key="1">
    <source>
        <dbReference type="SAM" id="Phobius"/>
    </source>
</evidence>
<name>A0A9X4LYF0_9ACTN</name>
<keyword evidence="3" id="KW-1185">Reference proteome</keyword>
<sequence length="135" mass="14098">MATTWGSRVRRCEPWLAGAMFLGMAVTVGPQAVVGAVDDPGMWNTLYLVMWVVVMVVLGRECVVGLRKRGTAAGSSAPTPAIVLPDDVLAVVESTGGRVAAVKMLREAHPGLGLKATVDLVDDARRDPSDSGPAT</sequence>
<keyword evidence="1" id="KW-0812">Transmembrane</keyword>